<keyword evidence="7" id="KW-0902">Two-component regulatory system</keyword>
<dbReference type="PRINTS" id="PR00344">
    <property type="entry name" value="BCTRLSENSOR"/>
</dbReference>
<evidence type="ECO:0000256" key="6">
    <source>
        <dbReference type="ARBA" id="ARBA00022840"/>
    </source>
</evidence>
<dbReference type="PROSITE" id="PS50109">
    <property type="entry name" value="HIS_KIN"/>
    <property type="match status" value="1"/>
</dbReference>
<evidence type="ECO:0000313" key="9">
    <source>
        <dbReference type="EMBL" id="GAA3734278.1"/>
    </source>
</evidence>
<evidence type="ECO:0000256" key="5">
    <source>
        <dbReference type="ARBA" id="ARBA00022777"/>
    </source>
</evidence>
<dbReference type="InterPro" id="IPR004358">
    <property type="entry name" value="Sig_transdc_His_kin-like_C"/>
</dbReference>
<dbReference type="SUPFAM" id="SSF55874">
    <property type="entry name" value="ATPase domain of HSP90 chaperone/DNA topoisomerase II/histidine kinase"/>
    <property type="match status" value="2"/>
</dbReference>
<sequence length="820" mass="94281">MEENKYHFDVTPHIVKQLGEQLVSDEITALLEIIKNSYDADASYVSIEINTSGQYTKENLIYSDHKGFIVIEDDGCGMDEQTILKSWLTISYSQKRGVNNLKVKSKQGRTPLGEKGLGRLSTQRLANICEIFTSTEKGSGTHIAFDWRDFDEVERLSSVKVIKESYTSSKRGTKLILTDINQPQVWQGQNLEAFKGKLAQIISPYEENKPFEVFISVNNQNIDLIGAQKDLQDLALSRFEFVFTGDNLIISGKTKLEKFIGNKKDDYIDFLVVDNGNKFFNYLKDNKKYNFIKKSKEDNFFIEFSRNFSFTNDIPNIEILNGEKANPGSFEGKIDEFTYDNWLSSDERVINIFGKLAGYREFAQNQAGIKIFRNGFAVIPFGIDKEDWLRLGDAQTTGQSYYQLRPVNVIGYFAIDEGENLNLKDQTDRKGFISNEYSRNFFVLSFFIRDEINRYQEFIRRAYNDFLSTYKVENSGIKTVTQAFNELKITKARGEDIRKEFIESKDTVSKLIPQLKNTAKEIQENPLFSTELEKETALKVGELLNELLKIQSTQNKLDEVIKKTENLNQVIDILEPKIELLENQLENFSELASLGLTTESVSHEFASIADRLSEKSAFYSSKLRSKNLTASDINVLMEYINSTVNGLKIQLKHLDPALKYNKEKKSILSVSKLFEEEKEYYLNRFNKNNIDFSIITLNDFFIKINKGKIIQIIDNLLNNSEFWLIEKKLNDKNFKAQIQIRIEKPWIYISDNGYGIAPAVENQLFEPFVTTKPKGRGRGLGLFIVQQLLDSSGCSIILEPEKNELNRKYIFAINLSNIVE</sequence>
<protein>
    <recommendedName>
        <fullName evidence="2">histidine kinase</fullName>
        <ecNumber evidence="2">2.7.13.3</ecNumber>
    </recommendedName>
</protein>
<dbReference type="PANTHER" id="PTHR43065">
    <property type="entry name" value="SENSOR HISTIDINE KINASE"/>
    <property type="match status" value="1"/>
</dbReference>
<name>A0ABP7FAF3_9FLAO</name>
<gene>
    <name evidence="9" type="ORF">GCM10022422_16460</name>
</gene>
<evidence type="ECO:0000259" key="8">
    <source>
        <dbReference type="PROSITE" id="PS50109"/>
    </source>
</evidence>
<dbReference type="RefSeq" id="WP_278022463.1">
    <property type="nucleotide sequence ID" value="NZ_BAABDT010000002.1"/>
</dbReference>
<dbReference type="SMART" id="SM00387">
    <property type="entry name" value="HATPase_c"/>
    <property type="match status" value="1"/>
</dbReference>
<dbReference type="Pfam" id="PF02518">
    <property type="entry name" value="HATPase_c"/>
    <property type="match status" value="1"/>
</dbReference>
<dbReference type="EC" id="2.7.13.3" evidence="2"/>
<keyword evidence="6 9" id="KW-0067">ATP-binding</keyword>
<evidence type="ECO:0000256" key="3">
    <source>
        <dbReference type="ARBA" id="ARBA00022679"/>
    </source>
</evidence>
<evidence type="ECO:0000256" key="4">
    <source>
        <dbReference type="ARBA" id="ARBA00022741"/>
    </source>
</evidence>
<reference evidence="10" key="1">
    <citation type="journal article" date="2019" name="Int. J. Syst. Evol. Microbiol.">
        <title>The Global Catalogue of Microorganisms (GCM) 10K type strain sequencing project: providing services to taxonomists for standard genome sequencing and annotation.</title>
        <authorList>
            <consortium name="The Broad Institute Genomics Platform"/>
            <consortium name="The Broad Institute Genome Sequencing Center for Infectious Disease"/>
            <person name="Wu L."/>
            <person name="Ma J."/>
        </authorList>
    </citation>
    <scope>NUCLEOTIDE SEQUENCE [LARGE SCALE GENOMIC DNA]</scope>
    <source>
        <strain evidence="10">JCM 17336</strain>
    </source>
</reference>
<keyword evidence="10" id="KW-1185">Reference proteome</keyword>
<dbReference type="Proteomes" id="UP001501367">
    <property type="component" value="Unassembled WGS sequence"/>
</dbReference>
<evidence type="ECO:0000256" key="1">
    <source>
        <dbReference type="ARBA" id="ARBA00000085"/>
    </source>
</evidence>
<dbReference type="PANTHER" id="PTHR43065:SF46">
    <property type="entry name" value="C4-DICARBOXYLATE TRANSPORT SENSOR PROTEIN DCTB"/>
    <property type="match status" value="1"/>
</dbReference>
<comment type="caution">
    <text evidence="9">The sequence shown here is derived from an EMBL/GenBank/DDBJ whole genome shotgun (WGS) entry which is preliminary data.</text>
</comment>
<dbReference type="InterPro" id="IPR036890">
    <property type="entry name" value="HATPase_C_sf"/>
</dbReference>
<keyword evidence="3" id="KW-0808">Transferase</keyword>
<evidence type="ECO:0000256" key="7">
    <source>
        <dbReference type="ARBA" id="ARBA00023012"/>
    </source>
</evidence>
<feature type="domain" description="Histidine kinase" evidence="8">
    <location>
        <begin position="600"/>
        <end position="819"/>
    </location>
</feature>
<organism evidence="9 10">
    <name type="scientific">Flavobacterium ginsengisoli</name>
    <dbReference type="NCBI Taxonomy" id="871694"/>
    <lineage>
        <taxon>Bacteria</taxon>
        <taxon>Pseudomonadati</taxon>
        <taxon>Bacteroidota</taxon>
        <taxon>Flavobacteriia</taxon>
        <taxon>Flavobacteriales</taxon>
        <taxon>Flavobacteriaceae</taxon>
        <taxon>Flavobacterium</taxon>
    </lineage>
</organism>
<keyword evidence="5" id="KW-0418">Kinase</keyword>
<dbReference type="InterPro" id="IPR005467">
    <property type="entry name" value="His_kinase_dom"/>
</dbReference>
<evidence type="ECO:0000256" key="2">
    <source>
        <dbReference type="ARBA" id="ARBA00012438"/>
    </source>
</evidence>
<accession>A0ABP7FAF3</accession>
<dbReference type="EMBL" id="BAABDT010000002">
    <property type="protein sequence ID" value="GAA3734278.1"/>
    <property type="molecule type" value="Genomic_DNA"/>
</dbReference>
<dbReference type="Gene3D" id="3.30.565.10">
    <property type="entry name" value="Histidine kinase-like ATPase, C-terminal domain"/>
    <property type="match status" value="2"/>
</dbReference>
<dbReference type="Pfam" id="PF13589">
    <property type="entry name" value="HATPase_c_3"/>
    <property type="match status" value="1"/>
</dbReference>
<keyword evidence="4" id="KW-0547">Nucleotide-binding</keyword>
<dbReference type="GO" id="GO:0005524">
    <property type="term" value="F:ATP binding"/>
    <property type="evidence" value="ECO:0007669"/>
    <property type="project" value="UniProtKB-KW"/>
</dbReference>
<comment type="catalytic activity">
    <reaction evidence="1">
        <text>ATP + protein L-histidine = ADP + protein N-phospho-L-histidine.</text>
        <dbReference type="EC" id="2.7.13.3"/>
    </reaction>
</comment>
<evidence type="ECO:0000313" key="10">
    <source>
        <dbReference type="Proteomes" id="UP001501367"/>
    </source>
</evidence>
<dbReference type="InterPro" id="IPR003594">
    <property type="entry name" value="HATPase_dom"/>
</dbReference>
<proteinExistence type="predicted"/>